<protein>
    <submittedName>
        <fullName evidence="2">Uncharacterized protein</fullName>
    </submittedName>
</protein>
<feature type="compositionally biased region" description="Polar residues" evidence="1">
    <location>
        <begin position="1"/>
        <end position="21"/>
    </location>
</feature>
<sequence length="74" mass="7699">MTRSKSVTSLTPQNRTRSSGLNEERSIGILGTAYGGYACGRKRGDVDLDPACSGSDIPAALELALPTKASGWKG</sequence>
<reference evidence="2 3" key="1">
    <citation type="journal article" date="2012" name="Science">
        <title>The Paleozoic origin of enzymatic lignin decomposition reconstructed from 31 fungal genomes.</title>
        <authorList>
            <person name="Floudas D."/>
            <person name="Binder M."/>
            <person name="Riley R."/>
            <person name="Barry K."/>
            <person name="Blanchette R.A."/>
            <person name="Henrissat B."/>
            <person name="Martinez A.T."/>
            <person name="Otillar R."/>
            <person name="Spatafora J.W."/>
            <person name="Yadav J.S."/>
            <person name="Aerts A."/>
            <person name="Benoit I."/>
            <person name="Boyd A."/>
            <person name="Carlson A."/>
            <person name="Copeland A."/>
            <person name="Coutinho P.M."/>
            <person name="de Vries R.P."/>
            <person name="Ferreira P."/>
            <person name="Findley K."/>
            <person name="Foster B."/>
            <person name="Gaskell J."/>
            <person name="Glotzer D."/>
            <person name="Gorecki P."/>
            <person name="Heitman J."/>
            <person name="Hesse C."/>
            <person name="Hori C."/>
            <person name="Igarashi K."/>
            <person name="Jurgens J.A."/>
            <person name="Kallen N."/>
            <person name="Kersten P."/>
            <person name="Kohler A."/>
            <person name="Kuees U."/>
            <person name="Kumar T.K.A."/>
            <person name="Kuo A."/>
            <person name="LaButti K."/>
            <person name="Larrondo L.F."/>
            <person name="Lindquist E."/>
            <person name="Ling A."/>
            <person name="Lombard V."/>
            <person name="Lucas S."/>
            <person name="Lundell T."/>
            <person name="Martin R."/>
            <person name="McLaughlin D.J."/>
            <person name="Morgenstern I."/>
            <person name="Morin E."/>
            <person name="Murat C."/>
            <person name="Nagy L.G."/>
            <person name="Nolan M."/>
            <person name="Ohm R.A."/>
            <person name="Patyshakuliyeva A."/>
            <person name="Rokas A."/>
            <person name="Ruiz-Duenas F.J."/>
            <person name="Sabat G."/>
            <person name="Salamov A."/>
            <person name="Samejima M."/>
            <person name="Schmutz J."/>
            <person name="Slot J.C."/>
            <person name="St John F."/>
            <person name="Stenlid J."/>
            <person name="Sun H."/>
            <person name="Sun S."/>
            <person name="Syed K."/>
            <person name="Tsang A."/>
            <person name="Wiebenga A."/>
            <person name="Young D."/>
            <person name="Pisabarro A."/>
            <person name="Eastwood D.C."/>
            <person name="Martin F."/>
            <person name="Cullen D."/>
            <person name="Grigoriev I.V."/>
            <person name="Hibbett D.S."/>
        </authorList>
    </citation>
    <scope>NUCLEOTIDE SEQUENCE [LARGE SCALE GENOMIC DNA]</scope>
    <source>
        <strain evidence="2 3">DJM-731 SS1</strain>
    </source>
</reference>
<dbReference type="GeneID" id="63687602"/>
<feature type="region of interest" description="Disordered" evidence="1">
    <location>
        <begin position="1"/>
        <end position="23"/>
    </location>
</feature>
<organism evidence="2 3">
    <name type="scientific">Dacryopinax primogenitus (strain DJM 731)</name>
    <name type="common">Brown rot fungus</name>
    <dbReference type="NCBI Taxonomy" id="1858805"/>
    <lineage>
        <taxon>Eukaryota</taxon>
        <taxon>Fungi</taxon>
        <taxon>Dikarya</taxon>
        <taxon>Basidiomycota</taxon>
        <taxon>Agaricomycotina</taxon>
        <taxon>Dacrymycetes</taxon>
        <taxon>Dacrymycetales</taxon>
        <taxon>Dacrymycetaceae</taxon>
        <taxon>Dacryopinax</taxon>
    </lineage>
</organism>
<keyword evidence="3" id="KW-1185">Reference proteome</keyword>
<accession>M5G286</accession>
<dbReference type="Proteomes" id="UP000030653">
    <property type="component" value="Unassembled WGS sequence"/>
</dbReference>
<name>M5G286_DACPD</name>
<evidence type="ECO:0000313" key="3">
    <source>
        <dbReference type="Proteomes" id="UP000030653"/>
    </source>
</evidence>
<evidence type="ECO:0000313" key="2">
    <source>
        <dbReference type="EMBL" id="EJU02804.1"/>
    </source>
</evidence>
<dbReference type="AlphaFoldDB" id="M5G286"/>
<gene>
    <name evidence="2" type="ORF">DACRYDRAFT_21758</name>
</gene>
<proteinExistence type="predicted"/>
<evidence type="ECO:0000256" key="1">
    <source>
        <dbReference type="SAM" id="MobiDB-lite"/>
    </source>
</evidence>
<dbReference type="HOGENOM" id="CLU_2687784_0_0_1"/>
<dbReference type="RefSeq" id="XP_040629698.1">
    <property type="nucleotide sequence ID" value="XM_040772540.1"/>
</dbReference>
<dbReference type="EMBL" id="JH795861">
    <property type="protein sequence ID" value="EJU02804.1"/>
    <property type="molecule type" value="Genomic_DNA"/>
</dbReference>